<accession>A2F721</accession>
<feature type="repeat" description="ANK" evidence="3">
    <location>
        <begin position="34"/>
        <end position="66"/>
    </location>
</feature>
<dbReference type="PROSITE" id="PS50088">
    <property type="entry name" value="ANK_REPEAT"/>
    <property type="match status" value="1"/>
</dbReference>
<reference evidence="4" key="1">
    <citation type="submission" date="2006-10" db="EMBL/GenBank/DDBJ databases">
        <authorList>
            <person name="Amadeo P."/>
            <person name="Zhao Q."/>
            <person name="Wortman J."/>
            <person name="Fraser-Liggett C."/>
            <person name="Carlton J."/>
        </authorList>
    </citation>
    <scope>NUCLEOTIDE SEQUENCE</scope>
    <source>
        <strain evidence="4">G3</strain>
    </source>
</reference>
<dbReference type="AlphaFoldDB" id="A2F721"/>
<dbReference type="InterPro" id="IPR002110">
    <property type="entry name" value="Ankyrin_rpt"/>
</dbReference>
<reference evidence="4" key="2">
    <citation type="journal article" date="2007" name="Science">
        <title>Draft genome sequence of the sexually transmitted pathogen Trichomonas vaginalis.</title>
        <authorList>
            <person name="Carlton J.M."/>
            <person name="Hirt R.P."/>
            <person name="Silva J.C."/>
            <person name="Delcher A.L."/>
            <person name="Schatz M."/>
            <person name="Zhao Q."/>
            <person name="Wortman J.R."/>
            <person name="Bidwell S.L."/>
            <person name="Alsmark U.C.M."/>
            <person name="Besteiro S."/>
            <person name="Sicheritz-Ponten T."/>
            <person name="Noel C.J."/>
            <person name="Dacks J.B."/>
            <person name="Foster P.G."/>
            <person name="Simillion C."/>
            <person name="Van de Peer Y."/>
            <person name="Miranda-Saavedra D."/>
            <person name="Barton G.J."/>
            <person name="Westrop G.D."/>
            <person name="Mueller S."/>
            <person name="Dessi D."/>
            <person name="Fiori P.L."/>
            <person name="Ren Q."/>
            <person name="Paulsen I."/>
            <person name="Zhang H."/>
            <person name="Bastida-Corcuera F.D."/>
            <person name="Simoes-Barbosa A."/>
            <person name="Brown M.T."/>
            <person name="Hayes R.D."/>
            <person name="Mukherjee M."/>
            <person name="Okumura C.Y."/>
            <person name="Schneider R."/>
            <person name="Smith A.J."/>
            <person name="Vanacova S."/>
            <person name="Villalvazo M."/>
            <person name="Haas B.J."/>
            <person name="Pertea M."/>
            <person name="Feldblyum T.V."/>
            <person name="Utterback T.R."/>
            <person name="Shu C.L."/>
            <person name="Osoegawa K."/>
            <person name="de Jong P.J."/>
            <person name="Hrdy I."/>
            <person name="Horvathova L."/>
            <person name="Zubacova Z."/>
            <person name="Dolezal P."/>
            <person name="Malik S.B."/>
            <person name="Logsdon J.M. Jr."/>
            <person name="Henze K."/>
            <person name="Gupta A."/>
            <person name="Wang C.C."/>
            <person name="Dunne R.L."/>
            <person name="Upcroft J.A."/>
            <person name="Upcroft P."/>
            <person name="White O."/>
            <person name="Salzberg S.L."/>
            <person name="Tang P."/>
            <person name="Chiu C.-H."/>
            <person name="Lee Y.-S."/>
            <person name="Embley T.M."/>
            <person name="Coombs G.H."/>
            <person name="Mottram J.C."/>
            <person name="Tachezy J."/>
            <person name="Fraser-Liggett C.M."/>
            <person name="Johnson P.J."/>
        </authorList>
    </citation>
    <scope>NUCLEOTIDE SEQUENCE [LARGE SCALE GENOMIC DNA]</scope>
    <source>
        <strain evidence="4">G3</strain>
    </source>
</reference>
<dbReference type="KEGG" id="tva:4757065"/>
<dbReference type="InParanoid" id="A2F721"/>
<dbReference type="VEuPathDB" id="TrichDB:TVAGG3_0258420"/>
<dbReference type="PROSITE" id="PS50297">
    <property type="entry name" value="ANK_REP_REGION"/>
    <property type="match status" value="1"/>
</dbReference>
<evidence type="ECO:0000256" key="1">
    <source>
        <dbReference type="ARBA" id="ARBA00022737"/>
    </source>
</evidence>
<dbReference type="RefSeq" id="XP_001312188.1">
    <property type="nucleotide sequence ID" value="XM_001312187.1"/>
</dbReference>
<evidence type="ECO:0000256" key="3">
    <source>
        <dbReference type="PROSITE-ProRule" id="PRU00023"/>
    </source>
</evidence>
<gene>
    <name evidence="4" type="ORF">TVAG_112740</name>
</gene>
<organism evidence="4 5">
    <name type="scientific">Trichomonas vaginalis (strain ATCC PRA-98 / G3)</name>
    <dbReference type="NCBI Taxonomy" id="412133"/>
    <lineage>
        <taxon>Eukaryota</taxon>
        <taxon>Metamonada</taxon>
        <taxon>Parabasalia</taxon>
        <taxon>Trichomonadida</taxon>
        <taxon>Trichomonadidae</taxon>
        <taxon>Trichomonas</taxon>
    </lineage>
</organism>
<evidence type="ECO:0000313" key="5">
    <source>
        <dbReference type="Proteomes" id="UP000001542"/>
    </source>
</evidence>
<dbReference type="InterPro" id="IPR036770">
    <property type="entry name" value="Ankyrin_rpt-contain_sf"/>
</dbReference>
<protein>
    <submittedName>
        <fullName evidence="4">Ankyrin repeat protein, putative</fullName>
    </submittedName>
</protein>
<dbReference type="SMR" id="A2F721"/>
<dbReference type="SMART" id="SM00248">
    <property type="entry name" value="ANK"/>
    <property type="match status" value="2"/>
</dbReference>
<keyword evidence="1" id="KW-0677">Repeat</keyword>
<dbReference type="InterPro" id="IPR050745">
    <property type="entry name" value="Multifunctional_regulatory"/>
</dbReference>
<keyword evidence="2 3" id="KW-0040">ANK repeat</keyword>
<dbReference type="Proteomes" id="UP000001542">
    <property type="component" value="Unassembled WGS sequence"/>
</dbReference>
<dbReference type="Pfam" id="PF12796">
    <property type="entry name" value="Ank_2"/>
    <property type="match status" value="1"/>
</dbReference>
<proteinExistence type="predicted"/>
<evidence type="ECO:0000313" key="4">
    <source>
        <dbReference type="EMBL" id="EAX99258.1"/>
    </source>
</evidence>
<sequence length="74" mass="8525">MEELLFNIAASYNSKETTELLLSHNANIIEKDIDEQTSLHYAACKNNKEIIEILISHGANINEKYGETYLFSYR</sequence>
<dbReference type="PANTHER" id="PTHR24189:SF50">
    <property type="entry name" value="ANKYRIN REPEAT AND SOCS BOX PROTEIN 2"/>
    <property type="match status" value="1"/>
</dbReference>
<name>A2F721_TRIV3</name>
<evidence type="ECO:0000256" key="2">
    <source>
        <dbReference type="ARBA" id="ARBA00023043"/>
    </source>
</evidence>
<dbReference type="SUPFAM" id="SSF48403">
    <property type="entry name" value="Ankyrin repeat"/>
    <property type="match status" value="1"/>
</dbReference>
<dbReference type="VEuPathDB" id="TrichDB:TVAG_112740"/>
<dbReference type="EMBL" id="DS113643">
    <property type="protein sequence ID" value="EAX99258.1"/>
    <property type="molecule type" value="Genomic_DNA"/>
</dbReference>
<dbReference type="Gene3D" id="1.25.40.20">
    <property type="entry name" value="Ankyrin repeat-containing domain"/>
    <property type="match status" value="1"/>
</dbReference>
<dbReference type="PANTHER" id="PTHR24189">
    <property type="entry name" value="MYOTROPHIN"/>
    <property type="match status" value="1"/>
</dbReference>
<keyword evidence="5" id="KW-1185">Reference proteome</keyword>